<feature type="domain" description="Thioredoxin" evidence="1">
    <location>
        <begin position="9"/>
        <end position="165"/>
    </location>
</feature>
<dbReference type="InterPro" id="IPR036249">
    <property type="entry name" value="Thioredoxin-like_sf"/>
</dbReference>
<evidence type="ECO:0000313" key="2">
    <source>
        <dbReference type="EMBL" id="RFM23499.1"/>
    </source>
</evidence>
<evidence type="ECO:0000313" key="3">
    <source>
        <dbReference type="Proteomes" id="UP000266389"/>
    </source>
</evidence>
<dbReference type="InterPro" id="IPR013766">
    <property type="entry name" value="Thioredoxin_domain"/>
</dbReference>
<dbReference type="GO" id="GO:0016491">
    <property type="term" value="F:oxidoreductase activity"/>
    <property type="evidence" value="ECO:0007669"/>
    <property type="project" value="InterPro"/>
</dbReference>
<reference evidence="2 3" key="1">
    <citation type="journal article" date="2011" name="ISME J.">
        <title>Community ecology of hot spring cyanobacterial mats: predominant populations and their functional potential.</title>
        <authorList>
            <person name="Klatt C.G."/>
            <person name="Wood J.M."/>
            <person name="Rusch D.B."/>
            <person name="Bateson M.M."/>
            <person name="Hamamura N."/>
            <person name="Heidelberg J.F."/>
            <person name="Grossman A.R."/>
            <person name="Bhaya D."/>
            <person name="Cohan F.M."/>
            <person name="Kuhl M."/>
            <person name="Bryant D.A."/>
            <person name="Ward D.M."/>
        </authorList>
    </citation>
    <scope>NUCLEOTIDE SEQUENCE [LARGE SCALE GENOMIC DNA]</scope>
    <source>
        <strain evidence="2">OS</strain>
    </source>
</reference>
<evidence type="ECO:0000259" key="1">
    <source>
        <dbReference type="PROSITE" id="PS51352"/>
    </source>
</evidence>
<dbReference type="Pfam" id="PF00578">
    <property type="entry name" value="AhpC-TSA"/>
    <property type="match status" value="1"/>
</dbReference>
<dbReference type="PANTHER" id="PTHR43640">
    <property type="entry name" value="OS07G0260300 PROTEIN"/>
    <property type="match status" value="1"/>
</dbReference>
<dbReference type="InterPro" id="IPR047262">
    <property type="entry name" value="PRX-like1"/>
</dbReference>
<accession>A0A395LY85</accession>
<dbReference type="Gene3D" id="3.40.30.10">
    <property type="entry name" value="Glutaredoxin"/>
    <property type="match status" value="1"/>
</dbReference>
<dbReference type="InterPro" id="IPR000866">
    <property type="entry name" value="AhpC/TSA"/>
</dbReference>
<dbReference type="AlphaFoldDB" id="A0A395LY85"/>
<dbReference type="Proteomes" id="UP000266389">
    <property type="component" value="Unassembled WGS sequence"/>
</dbReference>
<dbReference type="EMBL" id="PHFL01000064">
    <property type="protein sequence ID" value="RFM23499.1"/>
    <property type="molecule type" value="Genomic_DNA"/>
</dbReference>
<dbReference type="CDD" id="cd02969">
    <property type="entry name" value="PRX_like1"/>
    <property type="match status" value="1"/>
</dbReference>
<proteinExistence type="predicted"/>
<dbReference type="PANTHER" id="PTHR43640:SF1">
    <property type="entry name" value="THIOREDOXIN-DEPENDENT PEROXIREDOXIN"/>
    <property type="match status" value="1"/>
</dbReference>
<sequence>MALTYSTMLPLGTPAPHFTLPDAVSGRMLSLSELKSDKATLIMFICNHCPYVQHIQGVLAQVAKTYTAKGVSFIAINSNDVTAYPEDSPEKMREVALQWGYVFPYLYDETQEVARAYDAACTPDFFLFDSALKLVYRGQFDDSRPGNRIPVTGKDLCAAMDDLLAGRPISVEQKPSAGCNIKWKKSLA</sequence>
<protein>
    <submittedName>
        <fullName evidence="2">Thioredoxin family protein</fullName>
    </submittedName>
</protein>
<organism evidence="2 3">
    <name type="scientific">Candidatus Thermochlorobacter aerophilus</name>
    <dbReference type="NCBI Taxonomy" id="1868324"/>
    <lineage>
        <taxon>Bacteria</taxon>
        <taxon>Pseudomonadati</taxon>
        <taxon>Chlorobiota</taxon>
        <taxon>Chlorobiia</taxon>
        <taxon>Chlorobiales</taxon>
        <taxon>Candidatus Thermochlorobacteriaceae</taxon>
        <taxon>Candidatus Thermochlorobacter</taxon>
    </lineage>
</organism>
<gene>
    <name evidence="2" type="ORF">D0433_10600</name>
</gene>
<dbReference type="PROSITE" id="PS51352">
    <property type="entry name" value="THIOREDOXIN_2"/>
    <property type="match status" value="1"/>
</dbReference>
<dbReference type="SUPFAM" id="SSF52833">
    <property type="entry name" value="Thioredoxin-like"/>
    <property type="match status" value="1"/>
</dbReference>
<dbReference type="GO" id="GO:0016209">
    <property type="term" value="F:antioxidant activity"/>
    <property type="evidence" value="ECO:0007669"/>
    <property type="project" value="InterPro"/>
</dbReference>
<name>A0A395LY85_9BACT</name>
<comment type="caution">
    <text evidence="2">The sequence shown here is derived from an EMBL/GenBank/DDBJ whole genome shotgun (WGS) entry which is preliminary data.</text>
</comment>